<dbReference type="Pfam" id="PF11967">
    <property type="entry name" value="RecO_N"/>
    <property type="match status" value="1"/>
</dbReference>
<dbReference type="HAMAP" id="MF_00201">
    <property type="entry name" value="RecO"/>
    <property type="match status" value="1"/>
</dbReference>
<dbReference type="SUPFAM" id="SSF57863">
    <property type="entry name" value="ArfGap/RecO-like zinc finger"/>
    <property type="match status" value="1"/>
</dbReference>
<dbReference type="GO" id="GO:0006310">
    <property type="term" value="P:DNA recombination"/>
    <property type="evidence" value="ECO:0007669"/>
    <property type="project" value="UniProtKB-UniRule"/>
</dbReference>
<evidence type="ECO:0000259" key="8">
    <source>
        <dbReference type="Pfam" id="PF11967"/>
    </source>
</evidence>
<organism evidence="9 10">
    <name type="scientific">Paenibacillus beijingensis</name>
    <dbReference type="NCBI Taxonomy" id="1126833"/>
    <lineage>
        <taxon>Bacteria</taxon>
        <taxon>Bacillati</taxon>
        <taxon>Bacillota</taxon>
        <taxon>Bacilli</taxon>
        <taxon>Bacillales</taxon>
        <taxon>Paenibacillaceae</taxon>
        <taxon>Paenibacillus</taxon>
    </lineage>
</organism>
<dbReference type="Gene3D" id="2.40.50.140">
    <property type="entry name" value="Nucleic acid-binding proteins"/>
    <property type="match status" value="1"/>
</dbReference>
<dbReference type="SUPFAM" id="SSF50249">
    <property type="entry name" value="Nucleic acid-binding proteins"/>
    <property type="match status" value="1"/>
</dbReference>
<keyword evidence="3 7" id="KW-0227">DNA damage</keyword>
<dbReference type="STRING" id="1126833.VN24_19375"/>
<comment type="function">
    <text evidence="7">Involved in DNA repair and RecF pathway recombination.</text>
</comment>
<dbReference type="GO" id="GO:0006302">
    <property type="term" value="P:double-strand break repair"/>
    <property type="evidence" value="ECO:0007669"/>
    <property type="project" value="TreeGrafter"/>
</dbReference>
<dbReference type="RefSeq" id="WP_045671757.1">
    <property type="nucleotide sequence ID" value="NZ_CP011058.1"/>
</dbReference>
<dbReference type="GO" id="GO:0043590">
    <property type="term" value="C:bacterial nucleoid"/>
    <property type="evidence" value="ECO:0007669"/>
    <property type="project" value="TreeGrafter"/>
</dbReference>
<feature type="domain" description="DNA replication/recombination mediator RecO N-terminal" evidence="8">
    <location>
        <begin position="1"/>
        <end position="78"/>
    </location>
</feature>
<dbReference type="HOGENOM" id="CLU_066632_4_0_9"/>
<name>A0A0D5NMF0_9BACL</name>
<evidence type="ECO:0000256" key="3">
    <source>
        <dbReference type="ARBA" id="ARBA00022763"/>
    </source>
</evidence>
<gene>
    <name evidence="7" type="primary">recO</name>
    <name evidence="9" type="ORF">VN24_19375</name>
</gene>
<evidence type="ECO:0000313" key="10">
    <source>
        <dbReference type="Proteomes" id="UP000032633"/>
    </source>
</evidence>
<keyword evidence="10" id="KW-1185">Reference proteome</keyword>
<evidence type="ECO:0000256" key="5">
    <source>
        <dbReference type="ARBA" id="ARBA00023204"/>
    </source>
</evidence>
<dbReference type="AlphaFoldDB" id="A0A0D5NMF0"/>
<evidence type="ECO:0000256" key="7">
    <source>
        <dbReference type="HAMAP-Rule" id="MF_00201"/>
    </source>
</evidence>
<sequence length="265" mass="29656">MLYRIEGIVIRSTDYGEGNKILTLLTDKAGKVGIIARGAKKARSRHSSIAQPFTYGEFVFFRSSGLGTLNAGEIIESFHRLREDLDLAAYASYAAELCDRALQDDEAGEFIFQQLKACFMGLAEGKDPEVTVNLFEMKILETAGYAPELDVCVSCGNEEGPVRISVQAGGTLCRRCWSRDASALPVSDGALKLLRLFRRLDMRRLGSIQVSVETKKQLKAVLRSFFDTHMDLRLKSRAFLDQLDRMNQQADAPLRERRSLYDDGK</sequence>
<dbReference type="Proteomes" id="UP000032633">
    <property type="component" value="Chromosome"/>
</dbReference>
<dbReference type="OrthoDB" id="9797083at2"/>
<evidence type="ECO:0000313" key="9">
    <source>
        <dbReference type="EMBL" id="AJY76330.1"/>
    </source>
</evidence>
<accession>A0A0D5NMF0</accession>
<dbReference type="InterPro" id="IPR022572">
    <property type="entry name" value="DNA_rep/recomb_RecO_N"/>
</dbReference>
<dbReference type="PANTHER" id="PTHR33991:SF1">
    <property type="entry name" value="DNA REPAIR PROTEIN RECO"/>
    <property type="match status" value="1"/>
</dbReference>
<evidence type="ECO:0000256" key="1">
    <source>
        <dbReference type="ARBA" id="ARBA00007452"/>
    </source>
</evidence>
<dbReference type="Pfam" id="PF02565">
    <property type="entry name" value="RecO_C"/>
    <property type="match status" value="1"/>
</dbReference>
<dbReference type="PATRIC" id="fig|1126833.4.peg.4270"/>
<dbReference type="InterPro" id="IPR037278">
    <property type="entry name" value="ARFGAP/RecO"/>
</dbReference>
<dbReference type="Gene3D" id="1.20.1440.120">
    <property type="entry name" value="Recombination protein O, C-terminal domain"/>
    <property type="match status" value="1"/>
</dbReference>
<dbReference type="InterPro" id="IPR003717">
    <property type="entry name" value="RecO"/>
</dbReference>
<evidence type="ECO:0000256" key="6">
    <source>
        <dbReference type="ARBA" id="ARBA00033409"/>
    </source>
</evidence>
<comment type="similarity">
    <text evidence="1 7">Belongs to the RecO family.</text>
</comment>
<protein>
    <recommendedName>
        <fullName evidence="2 7">DNA repair protein RecO</fullName>
    </recommendedName>
    <alternativeName>
        <fullName evidence="6 7">Recombination protein O</fullName>
    </alternativeName>
</protein>
<dbReference type="EMBL" id="CP011058">
    <property type="protein sequence ID" value="AJY76330.1"/>
    <property type="molecule type" value="Genomic_DNA"/>
</dbReference>
<dbReference type="NCBIfam" id="TIGR00613">
    <property type="entry name" value="reco"/>
    <property type="match status" value="1"/>
</dbReference>
<dbReference type="PANTHER" id="PTHR33991">
    <property type="entry name" value="DNA REPAIR PROTEIN RECO"/>
    <property type="match status" value="1"/>
</dbReference>
<keyword evidence="5 7" id="KW-0234">DNA repair</keyword>
<keyword evidence="4 7" id="KW-0233">DNA recombination</keyword>
<reference evidence="10" key="2">
    <citation type="submission" date="2015-03" db="EMBL/GenBank/DDBJ databases">
        <title>Genome sequence of Paenibacillus beijingensis strain DSM 24997T.</title>
        <authorList>
            <person name="Kwak Y."/>
            <person name="Shin J.-H."/>
        </authorList>
    </citation>
    <scope>NUCLEOTIDE SEQUENCE [LARGE SCALE GENOMIC DNA]</scope>
    <source>
        <strain evidence="10">DSM 24997</strain>
    </source>
</reference>
<evidence type="ECO:0000256" key="2">
    <source>
        <dbReference type="ARBA" id="ARBA00021310"/>
    </source>
</evidence>
<dbReference type="InterPro" id="IPR012340">
    <property type="entry name" value="NA-bd_OB-fold"/>
</dbReference>
<evidence type="ECO:0000256" key="4">
    <source>
        <dbReference type="ARBA" id="ARBA00023172"/>
    </source>
</evidence>
<dbReference type="KEGG" id="pbj:VN24_19375"/>
<dbReference type="InterPro" id="IPR042242">
    <property type="entry name" value="RecO_C"/>
</dbReference>
<proteinExistence type="inferred from homology"/>
<reference evidence="9 10" key="1">
    <citation type="journal article" date="2015" name="J. Biotechnol.">
        <title>Complete genome sequence of Paenibacillus beijingensis 7188(T) (=DSM 24997(T)), a novel rhizobacterium from jujube garden soil.</title>
        <authorList>
            <person name="Kwak Y."/>
            <person name="Shin J.H."/>
        </authorList>
    </citation>
    <scope>NUCLEOTIDE SEQUENCE [LARGE SCALE GENOMIC DNA]</scope>
    <source>
        <strain evidence="9 10">DSM 24997</strain>
    </source>
</reference>